<protein>
    <recommendedName>
        <fullName evidence="4">M23ase beta-sheet core domain-containing protein</fullName>
    </recommendedName>
</protein>
<dbReference type="SUPFAM" id="SSF57997">
    <property type="entry name" value="Tropomyosin"/>
    <property type="match status" value="1"/>
</dbReference>
<feature type="chain" id="PRO_5045029837" description="M23ase beta-sheet core domain-containing protein" evidence="3">
    <location>
        <begin position="35"/>
        <end position="478"/>
    </location>
</feature>
<sequence length="478" mass="50667">MRRPSPRRTARPTALRAAVAAVLAVALLAPGAYAEDRDDLVEQRERNEDRQAELESSLEGVDADLTETYLKLERARARLPEAEAALAEAEEALAAAERKQEQVAARLELAEAEAASLEEEIAAGTEKIDQTESAMGALARSTYRGDNATSTLDVVLDASSTDDFLESYSVTTSAVRSQTRVLRDLETATAITRNRQERHEAVKVRIGELKVEADAAVVAANEARDEAAARKAEIEQIEAEMSQLSKKLEAQQDEYQSQLADLEEDQQQIASEIAKIDEENRRRAAEEARRRAAAERRAQQQAEQRAQQQQQQSAPSGGGGGGGSGSGGGGGGGSSSGGGGGGSSSAIMPPVTPLRVTSSYGYRVYPMTGGWFMHNGVDLGSACGEAQASAASGTVSAVRGAYGNGTHGNQVMINHGIINGSSYVTVYNHLSRFAVSQGQRVSQGQTIGYTGATGAVTGCHVHFEVWKNGSTIDPMGLW</sequence>
<feature type="coiled-coil region" evidence="1">
    <location>
        <begin position="37"/>
        <end position="134"/>
    </location>
</feature>
<comment type="caution">
    <text evidence="6">The sequence shown here is derived from an EMBL/GenBank/DDBJ whole genome shotgun (WGS) entry which is preliminary data.</text>
</comment>
<dbReference type="Gene3D" id="6.10.250.3150">
    <property type="match status" value="1"/>
</dbReference>
<dbReference type="PANTHER" id="PTHR21666">
    <property type="entry name" value="PEPTIDASE-RELATED"/>
    <property type="match status" value="1"/>
</dbReference>
<evidence type="ECO:0000259" key="4">
    <source>
        <dbReference type="Pfam" id="PF01551"/>
    </source>
</evidence>
<evidence type="ECO:0000313" key="7">
    <source>
        <dbReference type="Proteomes" id="UP001500622"/>
    </source>
</evidence>
<keyword evidence="1" id="KW-0175">Coiled coil</keyword>
<feature type="region of interest" description="Disordered" evidence="2">
    <location>
        <begin position="273"/>
        <end position="350"/>
    </location>
</feature>
<dbReference type="InterPro" id="IPR050570">
    <property type="entry name" value="Cell_wall_metabolism_enzyme"/>
</dbReference>
<dbReference type="RefSeq" id="WP_345214898.1">
    <property type="nucleotide sequence ID" value="NZ_BAABGN010000002.1"/>
</dbReference>
<evidence type="ECO:0000256" key="1">
    <source>
        <dbReference type="SAM" id="Coils"/>
    </source>
</evidence>
<dbReference type="Gene3D" id="2.70.70.10">
    <property type="entry name" value="Glucose Permease (Domain IIA)"/>
    <property type="match status" value="1"/>
</dbReference>
<feature type="signal peptide" evidence="3">
    <location>
        <begin position="1"/>
        <end position="34"/>
    </location>
</feature>
<feature type="compositionally biased region" description="Low complexity" evidence="2">
    <location>
        <begin position="299"/>
        <end position="315"/>
    </location>
</feature>
<keyword evidence="3" id="KW-0732">Signal</keyword>
<evidence type="ECO:0000313" key="5">
    <source>
        <dbReference type="EMBL" id="GAA4416938.1"/>
    </source>
</evidence>
<dbReference type="PANTHER" id="PTHR21666:SF270">
    <property type="entry name" value="MUREIN HYDROLASE ACTIVATOR ENVC"/>
    <property type="match status" value="1"/>
</dbReference>
<feature type="domain" description="M23ase beta-sheet core" evidence="4">
    <location>
        <begin position="373"/>
        <end position="474"/>
    </location>
</feature>
<dbReference type="EMBL" id="BAABGN010000002">
    <property type="protein sequence ID" value="GAA4416938.1"/>
    <property type="molecule type" value="Genomic_DNA"/>
</dbReference>
<proteinExistence type="predicted"/>
<feature type="compositionally biased region" description="Basic and acidic residues" evidence="2">
    <location>
        <begin position="274"/>
        <end position="298"/>
    </location>
</feature>
<organism evidence="6 7">
    <name type="scientific">Georgenia halophila</name>
    <dbReference type="NCBI Taxonomy" id="620889"/>
    <lineage>
        <taxon>Bacteria</taxon>
        <taxon>Bacillati</taxon>
        <taxon>Actinomycetota</taxon>
        <taxon>Actinomycetes</taxon>
        <taxon>Micrococcales</taxon>
        <taxon>Bogoriellaceae</taxon>
        <taxon>Georgenia</taxon>
    </lineage>
</organism>
<reference evidence="7" key="2">
    <citation type="journal article" date="2019" name="Int. J. Syst. Evol. Microbiol.">
        <title>The Global Catalogue of Microorganisms (GCM) 10K type strain sequencing project: providing services to taxonomists for standard genome sequencing and annotation.</title>
        <authorList>
            <consortium name="The Broad Institute Genomics Platform"/>
            <consortium name="The Broad Institute Genome Sequencing Center for Infectious Disease"/>
            <person name="Wu L."/>
            <person name="Ma J."/>
        </authorList>
    </citation>
    <scope>NUCLEOTIDE SEQUENCE [LARGE SCALE GENOMIC DNA]</scope>
    <source>
        <strain evidence="7">JCM 17810</strain>
    </source>
</reference>
<dbReference type="SUPFAM" id="SSF51261">
    <property type="entry name" value="Duplicated hybrid motif"/>
    <property type="match status" value="1"/>
</dbReference>
<accession>A0ABP8L0S5</accession>
<evidence type="ECO:0000313" key="6">
    <source>
        <dbReference type="EMBL" id="GAA4420508.1"/>
    </source>
</evidence>
<dbReference type="EMBL" id="BAABGN010000004">
    <property type="protein sequence ID" value="GAA4420508.1"/>
    <property type="molecule type" value="Genomic_DNA"/>
</dbReference>
<evidence type="ECO:0000256" key="2">
    <source>
        <dbReference type="SAM" id="MobiDB-lite"/>
    </source>
</evidence>
<dbReference type="InterPro" id="IPR011055">
    <property type="entry name" value="Dup_hybrid_motif"/>
</dbReference>
<reference evidence="6" key="3">
    <citation type="submission" date="2023-12" db="EMBL/GenBank/DDBJ databases">
        <authorList>
            <person name="Sun Q."/>
            <person name="Inoue M."/>
        </authorList>
    </citation>
    <scope>NUCLEOTIDE SEQUENCE</scope>
    <source>
        <strain evidence="6">JCM 17810</strain>
    </source>
</reference>
<keyword evidence="7" id="KW-1185">Reference proteome</keyword>
<name>A0ABP8L0S5_9MICO</name>
<gene>
    <name evidence="5" type="ORF">GCM10023169_04850</name>
    <name evidence="6" type="ORF">GCM10023169_12460</name>
</gene>
<dbReference type="Pfam" id="PF01551">
    <property type="entry name" value="Peptidase_M23"/>
    <property type="match status" value="1"/>
</dbReference>
<evidence type="ECO:0000256" key="3">
    <source>
        <dbReference type="SAM" id="SignalP"/>
    </source>
</evidence>
<dbReference type="InterPro" id="IPR016047">
    <property type="entry name" value="M23ase_b-sheet_dom"/>
</dbReference>
<feature type="compositionally biased region" description="Gly residues" evidence="2">
    <location>
        <begin position="316"/>
        <end position="343"/>
    </location>
</feature>
<reference evidence="6" key="1">
    <citation type="journal article" date="2014" name="Int. J. Syst. Evol. Microbiol.">
        <title>Complete genome of a new Firmicutes species belonging to the dominant human colonic microbiota ('Ruminococcus bicirculans') reveals two chromosomes and a selective capacity to utilize plant glucans.</title>
        <authorList>
            <consortium name="NISC Comparative Sequencing Program"/>
            <person name="Wegmann U."/>
            <person name="Louis P."/>
            <person name="Goesmann A."/>
            <person name="Henrissat B."/>
            <person name="Duncan S.H."/>
            <person name="Flint H.J."/>
        </authorList>
    </citation>
    <scope>NUCLEOTIDE SEQUENCE</scope>
    <source>
        <strain evidence="6">JCM 17810</strain>
    </source>
</reference>
<dbReference type="Proteomes" id="UP001500622">
    <property type="component" value="Unassembled WGS sequence"/>
</dbReference>
<dbReference type="CDD" id="cd12797">
    <property type="entry name" value="M23_peptidase"/>
    <property type="match status" value="1"/>
</dbReference>